<dbReference type="PANTHER" id="PTHR30055">
    <property type="entry name" value="HTH-TYPE TRANSCRIPTIONAL REGULATOR RUTR"/>
    <property type="match status" value="1"/>
</dbReference>
<dbReference type="OrthoDB" id="2356263at2"/>
<feature type="domain" description="HTH tetR-type" evidence="3">
    <location>
        <begin position="14"/>
        <end position="74"/>
    </location>
</feature>
<dbReference type="Gene3D" id="1.10.357.10">
    <property type="entry name" value="Tetracycline Repressor, domain 2"/>
    <property type="match status" value="1"/>
</dbReference>
<evidence type="ECO:0000256" key="2">
    <source>
        <dbReference type="PROSITE-ProRule" id="PRU00335"/>
    </source>
</evidence>
<dbReference type="KEGG" id="pzh:CX676_04170"/>
<organism evidence="4 5">
    <name type="scientific">Paracoccus zhejiangensis</name>
    <dbReference type="NCBI Taxonomy" id="1077935"/>
    <lineage>
        <taxon>Bacteria</taxon>
        <taxon>Pseudomonadati</taxon>
        <taxon>Pseudomonadota</taxon>
        <taxon>Alphaproteobacteria</taxon>
        <taxon>Rhodobacterales</taxon>
        <taxon>Paracoccaceae</taxon>
        <taxon>Paracoccus</taxon>
    </lineage>
</organism>
<sequence length="211" mass="23825">MSDESQARPTRIQQKNRATILEGALTVFSAQGFRGATIDQIAEEAGLSKPNVLYYFASKEEIYRNLLTGLLDMWLDPLRSINPEGEPLDEVHRYVATKLQMSRDYPRESRLFANEVLQGAPLLTEILGGLLREMVDEQAAVFQGWMDQGRLARVDPHHLIFSIWALTQHYADFEAQVRAVLGPGHDPYAEAGVFLDRLYSNLLTVHPDEQG</sequence>
<keyword evidence="1 2" id="KW-0238">DNA-binding</keyword>
<dbReference type="InterPro" id="IPR013573">
    <property type="entry name" value="Tscrpt_reg_YcdC_C"/>
</dbReference>
<dbReference type="EMBL" id="CP025430">
    <property type="protein sequence ID" value="AUH63460.1"/>
    <property type="molecule type" value="Genomic_DNA"/>
</dbReference>
<dbReference type="SUPFAM" id="SSF46689">
    <property type="entry name" value="Homeodomain-like"/>
    <property type="match status" value="1"/>
</dbReference>
<dbReference type="GO" id="GO:0045892">
    <property type="term" value="P:negative regulation of DNA-templated transcription"/>
    <property type="evidence" value="ECO:0007669"/>
    <property type="project" value="InterPro"/>
</dbReference>
<dbReference type="GO" id="GO:0003700">
    <property type="term" value="F:DNA-binding transcription factor activity"/>
    <property type="evidence" value="ECO:0007669"/>
    <property type="project" value="TreeGrafter"/>
</dbReference>
<keyword evidence="5" id="KW-1185">Reference proteome</keyword>
<evidence type="ECO:0000313" key="4">
    <source>
        <dbReference type="EMBL" id="AUH63460.1"/>
    </source>
</evidence>
<dbReference type="SUPFAM" id="SSF48498">
    <property type="entry name" value="Tetracyclin repressor-like, C-terminal domain"/>
    <property type="match status" value="1"/>
</dbReference>
<dbReference type="InterPro" id="IPR009057">
    <property type="entry name" value="Homeodomain-like_sf"/>
</dbReference>
<reference evidence="4 5" key="1">
    <citation type="journal article" date="2013" name="Antonie Van Leeuwenhoek">
        <title>Paracoccus zhejiangensis sp. nov., isolated from activated sludge in wastewater-treatment system.</title>
        <authorList>
            <person name="Wu Z.G."/>
            <person name="Zhang D.F."/>
            <person name="Liu Y.L."/>
            <person name="Wang F."/>
            <person name="Jiang X."/>
            <person name="Li C."/>
            <person name="Li S.P."/>
            <person name="Hong Q."/>
            <person name="Li W.J."/>
        </authorList>
    </citation>
    <scope>NUCLEOTIDE SEQUENCE [LARGE SCALE GENOMIC DNA]</scope>
    <source>
        <strain evidence="4 5">J6</strain>
    </source>
</reference>
<dbReference type="PRINTS" id="PR00455">
    <property type="entry name" value="HTHTETR"/>
</dbReference>
<dbReference type="Proteomes" id="UP000234530">
    <property type="component" value="Chromosome"/>
</dbReference>
<dbReference type="PROSITE" id="PS50977">
    <property type="entry name" value="HTH_TETR_2"/>
    <property type="match status" value="1"/>
</dbReference>
<dbReference type="Gene3D" id="1.10.10.60">
    <property type="entry name" value="Homeodomain-like"/>
    <property type="match status" value="1"/>
</dbReference>
<dbReference type="GO" id="GO:0000976">
    <property type="term" value="F:transcription cis-regulatory region binding"/>
    <property type="evidence" value="ECO:0007669"/>
    <property type="project" value="TreeGrafter"/>
</dbReference>
<dbReference type="InterPro" id="IPR036271">
    <property type="entry name" value="Tet_transcr_reg_TetR-rel_C_sf"/>
</dbReference>
<name>A0A2H5EW09_9RHOB</name>
<feature type="DNA-binding region" description="H-T-H motif" evidence="2">
    <location>
        <begin position="37"/>
        <end position="56"/>
    </location>
</feature>
<gene>
    <name evidence="4" type="ORF">CX676_04170</name>
</gene>
<dbReference type="Pfam" id="PF00440">
    <property type="entry name" value="TetR_N"/>
    <property type="match status" value="1"/>
</dbReference>
<dbReference type="Pfam" id="PF08362">
    <property type="entry name" value="TetR_C_3"/>
    <property type="match status" value="1"/>
</dbReference>
<accession>A0A2H5EW09</accession>
<evidence type="ECO:0000313" key="5">
    <source>
        <dbReference type="Proteomes" id="UP000234530"/>
    </source>
</evidence>
<dbReference type="AlphaFoldDB" id="A0A2H5EW09"/>
<proteinExistence type="predicted"/>
<evidence type="ECO:0000256" key="1">
    <source>
        <dbReference type="ARBA" id="ARBA00023125"/>
    </source>
</evidence>
<dbReference type="InterPro" id="IPR001647">
    <property type="entry name" value="HTH_TetR"/>
</dbReference>
<dbReference type="PANTHER" id="PTHR30055:SF196">
    <property type="entry name" value="HTH-TYPE TRANSCRIPTIONAL REGULATOR RUTR"/>
    <property type="match status" value="1"/>
</dbReference>
<dbReference type="InterPro" id="IPR050109">
    <property type="entry name" value="HTH-type_TetR-like_transc_reg"/>
</dbReference>
<evidence type="ECO:0000259" key="3">
    <source>
        <dbReference type="PROSITE" id="PS50977"/>
    </source>
</evidence>
<protein>
    <submittedName>
        <fullName evidence="4">TetR family transcriptional regulator</fullName>
    </submittedName>
</protein>
<dbReference type="RefSeq" id="WP_101751502.1">
    <property type="nucleotide sequence ID" value="NZ_CP025430.1"/>
</dbReference>